<evidence type="ECO:0000256" key="1">
    <source>
        <dbReference type="ARBA" id="ARBA00000900"/>
    </source>
</evidence>
<dbReference type="Proteomes" id="UP000038830">
    <property type="component" value="Unassembled WGS sequence"/>
</dbReference>
<dbReference type="EMBL" id="CDQK01000001">
    <property type="protein sequence ID" value="CEP21081.1"/>
    <property type="molecule type" value="Genomic_DNA"/>
</dbReference>
<dbReference type="GO" id="GO:0072344">
    <property type="term" value="P:rescue of stalled ribosome"/>
    <property type="evidence" value="ECO:0007669"/>
    <property type="project" value="InterPro"/>
</dbReference>
<dbReference type="PROSITE" id="PS50089">
    <property type="entry name" value="ZF_RING_2"/>
    <property type="match status" value="1"/>
</dbReference>
<sequence length="633" mass="71786">MSKVQGRTHHKHHNRHNHHNSTRDQRKPASEKQHGSSSNQDEDIQEHEQCVICAERMTIAAISPCTHTTCHRCTFRQRALYEKKSCLVCRSENEKLIFTEQLDAIYNEVNPAHIVVEDDKYGIAFTSQHVFDDTMELLTFRCQICQTVTSDMKALSDHIRQEHEKTICTICSRFKKAFPSELKIYTQKQLQNHQMRGDEKGFKGHPLCKFCKGKRFYSDDELRVHLRESHEKCHVCDQLDPSNPQYFKNYEVLEEHFKHDHYSCRVQSCLDKKFVVFADELDLQAHMIIEHRELSWKGQVVGTTPQGNNVNGRYQLSTFRSSQGSSSSRSGSTATQEAGDSMQTKRMRFEERAKHYLNNSVDKFEEFTSLNNKFRNGQLTVDGLKEAYLVLFNKNSEHEVYLLLFGFSKLFPDGSTNQLKLASFVEEHEKRAAQEHDFPALPGSSTSLSSYGGSNWGNKQPSKKNKNSRQNIQELFPALPTATSYTPVKTTVKYSAMTNQSKPPVVKVNKGSNANFTPTYLSKPTSSASSSSSSLASQRSRLDDNSFPELPKAPPKKTFEARNPANKSQVRTETTIWGTSIKAQPARDLWGNVVSSSGNSSNGFNLDSLDNALPTKGKGKKKKAQVLFTMGGR</sequence>
<feature type="compositionally biased region" description="Basic residues" evidence="13">
    <location>
        <begin position="1"/>
        <end position="20"/>
    </location>
</feature>
<dbReference type="PANTHER" id="PTHR22938:SF0">
    <property type="entry name" value="E3 UBIQUITIN-PROTEIN LIGASE ZNF598"/>
    <property type="match status" value="1"/>
</dbReference>
<keyword evidence="7" id="KW-0808">Transferase</keyword>
<dbReference type="InterPro" id="IPR013087">
    <property type="entry name" value="Znf_C2H2_type"/>
</dbReference>
<comment type="catalytic activity">
    <reaction evidence="1">
        <text>S-ubiquitinyl-[E2 ubiquitin-conjugating enzyme]-L-cysteine + [acceptor protein]-L-lysine = [E2 ubiquitin-conjugating enzyme]-L-cysteine + N(6)-ubiquitinyl-[acceptor protein]-L-lysine.</text>
        <dbReference type="EC" id="2.3.2.27"/>
    </reaction>
</comment>
<comment type="subcellular location">
    <subcellularLocation>
        <location evidence="2">Cytoplasm</location>
    </subcellularLocation>
</comment>
<feature type="compositionally biased region" description="Low complexity" evidence="13">
    <location>
        <begin position="526"/>
        <end position="539"/>
    </location>
</feature>
<evidence type="ECO:0000256" key="9">
    <source>
        <dbReference type="ARBA" id="ARBA00022771"/>
    </source>
</evidence>
<protein>
    <recommendedName>
        <fullName evidence="4">RING-type E3 ubiquitin transferase</fullName>
        <ecNumber evidence="4">2.3.2.27</ecNumber>
    </recommendedName>
</protein>
<dbReference type="GO" id="GO:0005737">
    <property type="term" value="C:cytoplasm"/>
    <property type="evidence" value="ECO:0007669"/>
    <property type="project" value="UniProtKB-SubCell"/>
</dbReference>
<keyword evidence="8" id="KW-0479">Metal-binding</keyword>
<dbReference type="GO" id="GO:0061630">
    <property type="term" value="F:ubiquitin protein ligase activity"/>
    <property type="evidence" value="ECO:0007669"/>
    <property type="project" value="UniProtKB-EC"/>
</dbReference>
<proteinExistence type="inferred from homology"/>
<dbReference type="InterPro" id="IPR041888">
    <property type="entry name" value="RING-HC_ZNF598/HEL2"/>
</dbReference>
<dbReference type="Pfam" id="PF23230">
    <property type="entry name" value="zf-C2H2_13"/>
    <property type="match status" value="1"/>
</dbReference>
<feature type="compositionally biased region" description="Polar residues" evidence="13">
    <location>
        <begin position="510"/>
        <end position="525"/>
    </location>
</feature>
<evidence type="ECO:0000256" key="11">
    <source>
        <dbReference type="ARBA" id="ARBA00035113"/>
    </source>
</evidence>
<evidence type="ECO:0000256" key="3">
    <source>
        <dbReference type="ARBA" id="ARBA00004906"/>
    </source>
</evidence>
<dbReference type="AlphaFoldDB" id="A0A0H5C0B5"/>
<evidence type="ECO:0000313" key="15">
    <source>
        <dbReference type="EMBL" id="CEP21081.1"/>
    </source>
</evidence>
<feature type="compositionally biased region" description="Polar residues" evidence="13">
    <location>
        <begin position="334"/>
        <end position="344"/>
    </location>
</feature>
<organism evidence="15 16">
    <name type="scientific">Cyberlindnera jadinii (strain ATCC 18201 / CBS 1600 / BCRC 20928 / JCM 3617 / NBRC 0987 / NRRL Y-1542)</name>
    <name type="common">Torula yeast</name>
    <name type="synonym">Candida utilis</name>
    <dbReference type="NCBI Taxonomy" id="983966"/>
    <lineage>
        <taxon>Eukaryota</taxon>
        <taxon>Fungi</taxon>
        <taxon>Dikarya</taxon>
        <taxon>Ascomycota</taxon>
        <taxon>Saccharomycotina</taxon>
        <taxon>Saccharomycetes</taxon>
        <taxon>Phaffomycetales</taxon>
        <taxon>Phaffomycetaceae</taxon>
        <taxon>Cyberlindnera</taxon>
    </lineage>
</organism>
<gene>
    <name evidence="15" type="ORF">BN1211_1100</name>
</gene>
<feature type="compositionally biased region" description="Basic and acidic residues" evidence="13">
    <location>
        <begin position="21"/>
        <end position="34"/>
    </location>
</feature>
<evidence type="ECO:0000259" key="14">
    <source>
        <dbReference type="PROSITE" id="PS50089"/>
    </source>
</evidence>
<dbReference type="GO" id="GO:0008270">
    <property type="term" value="F:zinc ion binding"/>
    <property type="evidence" value="ECO:0007669"/>
    <property type="project" value="UniProtKB-KW"/>
</dbReference>
<dbReference type="InterPro" id="IPR013083">
    <property type="entry name" value="Znf_RING/FYVE/PHD"/>
</dbReference>
<feature type="compositionally biased region" description="Polar residues" evidence="13">
    <location>
        <begin position="565"/>
        <end position="578"/>
    </location>
</feature>
<keyword evidence="6" id="KW-0597">Phosphoprotein</keyword>
<dbReference type="PANTHER" id="PTHR22938">
    <property type="entry name" value="ZINC FINGER PROTEIN 598"/>
    <property type="match status" value="1"/>
</dbReference>
<evidence type="ECO:0000256" key="8">
    <source>
        <dbReference type="ARBA" id="ARBA00022723"/>
    </source>
</evidence>
<feature type="compositionally biased region" description="Low complexity" evidence="13">
    <location>
        <begin position="443"/>
        <end position="453"/>
    </location>
</feature>
<evidence type="ECO:0000256" key="7">
    <source>
        <dbReference type="ARBA" id="ARBA00022679"/>
    </source>
</evidence>
<feature type="compositionally biased region" description="Low complexity" evidence="13">
    <location>
        <begin position="319"/>
        <end position="333"/>
    </location>
</feature>
<dbReference type="SMART" id="SM00355">
    <property type="entry name" value="ZnF_C2H2"/>
    <property type="match status" value="4"/>
</dbReference>
<feature type="region of interest" description="Disordered" evidence="13">
    <location>
        <begin position="502"/>
        <end position="578"/>
    </location>
</feature>
<evidence type="ECO:0000256" key="6">
    <source>
        <dbReference type="ARBA" id="ARBA00022553"/>
    </source>
</evidence>
<dbReference type="Pfam" id="PF25447">
    <property type="entry name" value="RING_ZNF598"/>
    <property type="match status" value="1"/>
</dbReference>
<name>A0A0H5C0B5_CYBJN</name>
<accession>A0A0H5C0B5</accession>
<keyword evidence="10" id="KW-0862">Zinc</keyword>
<comment type="similarity">
    <text evidence="11">Belongs to the ZNF598/HEL2 family.</text>
</comment>
<comment type="pathway">
    <text evidence="3">Protein modification; protein ubiquitination.</text>
</comment>
<dbReference type="InterPro" id="IPR057634">
    <property type="entry name" value="PAH_ZNF598/HEL2"/>
</dbReference>
<evidence type="ECO:0000256" key="4">
    <source>
        <dbReference type="ARBA" id="ARBA00012483"/>
    </source>
</evidence>
<reference evidence="16" key="1">
    <citation type="journal article" date="2015" name="J. Biotechnol.">
        <title>The structure of the Cyberlindnera jadinii genome and its relation to Candida utilis analyzed by the occurrence of single nucleotide polymorphisms.</title>
        <authorList>
            <person name="Rupp O."/>
            <person name="Brinkrolf K."/>
            <person name="Buerth C."/>
            <person name="Kunigo M."/>
            <person name="Schneider J."/>
            <person name="Jaenicke S."/>
            <person name="Goesmann A."/>
            <person name="Puehler A."/>
            <person name="Jaeger K.-E."/>
            <person name="Ernst J.F."/>
        </authorList>
    </citation>
    <scope>NUCLEOTIDE SEQUENCE [LARGE SCALE GENOMIC DNA]</scope>
    <source>
        <strain evidence="16">ATCC 18201 / CBS 1600 / BCRC 20928 / JCM 3617 / NBRC 0987 / NRRL Y-1542</strain>
    </source>
</reference>
<dbReference type="InterPro" id="IPR044288">
    <property type="entry name" value="ZNF598/HEL2"/>
</dbReference>
<feature type="region of interest" description="Disordered" evidence="13">
    <location>
        <begin position="319"/>
        <end position="344"/>
    </location>
</feature>
<dbReference type="EC" id="2.3.2.27" evidence="4"/>
<dbReference type="InterPro" id="IPR001841">
    <property type="entry name" value="Znf_RING"/>
</dbReference>
<dbReference type="SUPFAM" id="SSF57850">
    <property type="entry name" value="RING/U-box"/>
    <property type="match status" value="1"/>
</dbReference>
<dbReference type="GO" id="GO:0016567">
    <property type="term" value="P:protein ubiquitination"/>
    <property type="evidence" value="ECO:0007669"/>
    <property type="project" value="TreeGrafter"/>
</dbReference>
<dbReference type="Gene3D" id="3.30.40.10">
    <property type="entry name" value="Zinc/RING finger domain, C3HC4 (zinc finger)"/>
    <property type="match status" value="1"/>
</dbReference>
<evidence type="ECO:0000313" key="16">
    <source>
        <dbReference type="Proteomes" id="UP000038830"/>
    </source>
</evidence>
<evidence type="ECO:0000256" key="10">
    <source>
        <dbReference type="ARBA" id="ARBA00022833"/>
    </source>
</evidence>
<evidence type="ECO:0000256" key="5">
    <source>
        <dbReference type="ARBA" id="ARBA00022490"/>
    </source>
</evidence>
<keyword evidence="5" id="KW-0963">Cytoplasm</keyword>
<feature type="region of interest" description="Disordered" evidence="13">
    <location>
        <begin position="598"/>
        <end position="622"/>
    </location>
</feature>
<dbReference type="CDD" id="cd16615">
    <property type="entry name" value="RING-HC_ZNF598"/>
    <property type="match status" value="1"/>
</dbReference>
<evidence type="ECO:0000256" key="2">
    <source>
        <dbReference type="ARBA" id="ARBA00004496"/>
    </source>
</evidence>
<dbReference type="InterPro" id="IPR056437">
    <property type="entry name" value="Znf-C2H2_ZNF598/HEL2"/>
</dbReference>
<dbReference type="GO" id="GO:0043022">
    <property type="term" value="F:ribosome binding"/>
    <property type="evidence" value="ECO:0007669"/>
    <property type="project" value="TreeGrafter"/>
</dbReference>
<dbReference type="Pfam" id="PF23202">
    <property type="entry name" value="PAH_ZNF598"/>
    <property type="match status" value="1"/>
</dbReference>
<keyword evidence="9 12" id="KW-0863">Zinc-finger</keyword>
<feature type="compositionally biased region" description="Low complexity" evidence="13">
    <location>
        <begin position="598"/>
        <end position="611"/>
    </location>
</feature>
<feature type="domain" description="RING-type" evidence="14">
    <location>
        <begin position="50"/>
        <end position="90"/>
    </location>
</feature>
<feature type="region of interest" description="Disordered" evidence="13">
    <location>
        <begin position="1"/>
        <end position="43"/>
    </location>
</feature>
<evidence type="ECO:0000256" key="13">
    <source>
        <dbReference type="SAM" id="MobiDB-lite"/>
    </source>
</evidence>
<feature type="region of interest" description="Disordered" evidence="13">
    <location>
        <begin position="433"/>
        <end position="468"/>
    </location>
</feature>
<evidence type="ECO:0000256" key="12">
    <source>
        <dbReference type="PROSITE-ProRule" id="PRU00175"/>
    </source>
</evidence>